<dbReference type="Proteomes" id="UP000218282">
    <property type="component" value="Unassembled WGS sequence"/>
</dbReference>
<name>A0A2A5RUJ1_9LACT</name>
<gene>
    <name evidence="1" type="ORF">RU86_GL001640</name>
</gene>
<evidence type="ECO:0000313" key="2">
    <source>
        <dbReference type="Proteomes" id="UP000218282"/>
    </source>
</evidence>
<evidence type="ECO:0000313" key="1">
    <source>
        <dbReference type="EMBL" id="PCS04306.1"/>
    </source>
</evidence>
<keyword evidence="2" id="KW-1185">Reference proteome</keyword>
<accession>A0A2A5RUJ1</accession>
<comment type="caution">
    <text evidence="1">The sequence shown here is derived from an EMBL/GenBank/DDBJ whole genome shotgun (WGS) entry which is preliminary data.</text>
</comment>
<dbReference type="EMBL" id="JXJW01000034">
    <property type="protein sequence ID" value="PCS04306.1"/>
    <property type="molecule type" value="Genomic_DNA"/>
</dbReference>
<dbReference type="AlphaFoldDB" id="A0A2A5RUJ1"/>
<proteinExistence type="predicted"/>
<sequence length="203" mass="23122">MKLTLILTLLISTLICIFSYSQIKSGISQVLKSNKVTHIKVGETYKFDWVKPGEKRESIPFELIRLIDEQNFIKLSDNAHLSKEYYEEDQDNKVIALITGTYTKEGDNFIQTSYQSYQILSFDSDIEVKKGSKGEIGDFMSKEEKEFEPNKGGGDALQKYKGSYRINSSNLKGRPSTNFEISDVKLPDTAEEVISQYNLTTDQ</sequence>
<reference evidence="1 2" key="1">
    <citation type="submission" date="2014-12" db="EMBL/GenBank/DDBJ databases">
        <title>Draft genome sequences of 10 type strains of Lactococcus.</title>
        <authorList>
            <person name="Sun Z."/>
            <person name="Zhong Z."/>
            <person name="Liu W."/>
            <person name="Zhang W."/>
            <person name="Zhang H."/>
        </authorList>
    </citation>
    <scope>NUCLEOTIDE SEQUENCE [LARGE SCALE GENOMIC DNA]</scope>
    <source>
        <strain evidence="1 2">DSM 6634</strain>
    </source>
</reference>
<protein>
    <submittedName>
        <fullName evidence="1">Uncharacterized protein</fullName>
    </submittedName>
</protein>
<organism evidence="1 2">
    <name type="scientific">Pseudolactococcus piscium</name>
    <dbReference type="NCBI Taxonomy" id="1364"/>
    <lineage>
        <taxon>Bacteria</taxon>
        <taxon>Bacillati</taxon>
        <taxon>Bacillota</taxon>
        <taxon>Bacilli</taxon>
        <taxon>Lactobacillales</taxon>
        <taxon>Streptococcaceae</taxon>
        <taxon>Pseudolactococcus</taxon>
    </lineage>
</organism>